<feature type="region of interest" description="Disordered" evidence="11">
    <location>
        <begin position="258"/>
        <end position="279"/>
    </location>
</feature>
<proteinExistence type="predicted"/>
<dbReference type="GO" id="GO:0005737">
    <property type="term" value="C:cytoplasm"/>
    <property type="evidence" value="ECO:0007669"/>
    <property type="project" value="TreeGrafter"/>
</dbReference>
<accession>A0AAD7JU78</accession>
<sequence length="333" mass="36747">MSFSATLSRFMASTSMRLPNATPSTLYRFDASKRSWSLERIETEASVSVSFSDPDALFSIVSWNVDFAAPFVLRRFQSALSHLEKLLSPHLDSPPPSTIILLQEVHSSCFQPLLSNAFIREFYQVTDIARHSYSTVTLVPRTLASLISFVSRVPFTSNTKMHRDCLYVDFDIPLPPHPDSEPKKIRLRIANTHLESLNGFGDTARPKQLGAIAKLLTASGIDGGLVAGDMNSISPSDLDLPERLDLTDAWLVGLQNTDSNQGVDETETGESEGHTWGYQPRCEFPPRRLDKILTKGKIGATGIQRVGVGLKVEGTDIWVSDHYGLAAKIIVQS</sequence>
<dbReference type="InterPro" id="IPR051547">
    <property type="entry name" value="TDP2-like"/>
</dbReference>
<dbReference type="GO" id="GO:0046872">
    <property type="term" value="F:metal ion binding"/>
    <property type="evidence" value="ECO:0007669"/>
    <property type="project" value="UniProtKB-KW"/>
</dbReference>
<evidence type="ECO:0000256" key="8">
    <source>
        <dbReference type="ARBA" id="ARBA00022842"/>
    </source>
</evidence>
<dbReference type="Pfam" id="PF03372">
    <property type="entry name" value="Exo_endo_phos"/>
    <property type="match status" value="1"/>
</dbReference>
<keyword evidence="14" id="KW-1185">Reference proteome</keyword>
<dbReference type="InterPro" id="IPR005135">
    <property type="entry name" value="Endo/exonuclease/phosphatase"/>
</dbReference>
<organism evidence="13 14">
    <name type="scientific">Mycena maculata</name>
    <dbReference type="NCBI Taxonomy" id="230809"/>
    <lineage>
        <taxon>Eukaryota</taxon>
        <taxon>Fungi</taxon>
        <taxon>Dikarya</taxon>
        <taxon>Basidiomycota</taxon>
        <taxon>Agaricomycotina</taxon>
        <taxon>Agaricomycetes</taxon>
        <taxon>Agaricomycetidae</taxon>
        <taxon>Agaricales</taxon>
        <taxon>Marasmiineae</taxon>
        <taxon>Mycenaceae</taxon>
        <taxon>Mycena</taxon>
    </lineage>
</organism>
<evidence type="ECO:0000256" key="6">
    <source>
        <dbReference type="ARBA" id="ARBA00022763"/>
    </source>
</evidence>
<evidence type="ECO:0000256" key="3">
    <source>
        <dbReference type="ARBA" id="ARBA00004322"/>
    </source>
</evidence>
<dbReference type="PANTHER" id="PTHR15822">
    <property type="entry name" value="TRAF AND TNF RECEPTOR-ASSOCIATED PROTEIN"/>
    <property type="match status" value="1"/>
</dbReference>
<keyword evidence="5" id="KW-0479">Metal-binding</keyword>
<evidence type="ECO:0000256" key="4">
    <source>
        <dbReference type="ARBA" id="ARBA00022722"/>
    </source>
</evidence>
<dbReference type="PANTHER" id="PTHR15822:SF4">
    <property type="entry name" value="TYROSYL-DNA PHOSPHODIESTERASE 2"/>
    <property type="match status" value="1"/>
</dbReference>
<keyword evidence="13" id="KW-0255">Endonuclease</keyword>
<dbReference type="InterPro" id="IPR036691">
    <property type="entry name" value="Endo/exonu/phosph_ase_sf"/>
</dbReference>
<dbReference type="Gene3D" id="3.60.10.10">
    <property type="entry name" value="Endonuclease/exonuclease/phosphatase"/>
    <property type="match status" value="1"/>
</dbReference>
<comment type="cofactor">
    <cofactor evidence="1">
        <name>Mn(2+)</name>
        <dbReference type="ChEBI" id="CHEBI:29035"/>
    </cofactor>
</comment>
<evidence type="ECO:0000313" key="14">
    <source>
        <dbReference type="Proteomes" id="UP001215280"/>
    </source>
</evidence>
<dbReference type="GO" id="GO:0006302">
    <property type="term" value="P:double-strand break repair"/>
    <property type="evidence" value="ECO:0007669"/>
    <property type="project" value="TreeGrafter"/>
</dbReference>
<dbReference type="GO" id="GO:0003697">
    <property type="term" value="F:single-stranded DNA binding"/>
    <property type="evidence" value="ECO:0007669"/>
    <property type="project" value="TreeGrafter"/>
</dbReference>
<evidence type="ECO:0000256" key="5">
    <source>
        <dbReference type="ARBA" id="ARBA00022723"/>
    </source>
</evidence>
<gene>
    <name evidence="13" type="ORF">DFH07DRAFT_803546</name>
</gene>
<comment type="cofactor">
    <cofactor evidence="2">
        <name>Mg(2+)</name>
        <dbReference type="ChEBI" id="CHEBI:18420"/>
    </cofactor>
</comment>
<dbReference type="Proteomes" id="UP001215280">
    <property type="component" value="Unassembled WGS sequence"/>
</dbReference>
<comment type="subcellular location">
    <subcellularLocation>
        <location evidence="3">Nucleus</location>
        <location evidence="3">PML body</location>
    </subcellularLocation>
</comment>
<keyword evidence="6" id="KW-0227">DNA damage</keyword>
<evidence type="ECO:0000256" key="7">
    <source>
        <dbReference type="ARBA" id="ARBA00022801"/>
    </source>
</evidence>
<comment type="caution">
    <text evidence="13">The sequence shown here is derived from an EMBL/GenBank/DDBJ whole genome shotgun (WGS) entry which is preliminary data.</text>
</comment>
<feature type="domain" description="Endonuclease/exonuclease/phosphatase" evidence="12">
    <location>
        <begin position="61"/>
        <end position="322"/>
    </location>
</feature>
<evidence type="ECO:0000313" key="13">
    <source>
        <dbReference type="EMBL" id="KAJ7772055.1"/>
    </source>
</evidence>
<keyword evidence="4" id="KW-0540">Nuclease</keyword>
<reference evidence="13" key="1">
    <citation type="submission" date="2023-03" db="EMBL/GenBank/DDBJ databases">
        <title>Massive genome expansion in bonnet fungi (Mycena s.s.) driven by repeated elements and novel gene families across ecological guilds.</title>
        <authorList>
            <consortium name="Lawrence Berkeley National Laboratory"/>
            <person name="Harder C.B."/>
            <person name="Miyauchi S."/>
            <person name="Viragh M."/>
            <person name="Kuo A."/>
            <person name="Thoen E."/>
            <person name="Andreopoulos B."/>
            <person name="Lu D."/>
            <person name="Skrede I."/>
            <person name="Drula E."/>
            <person name="Henrissat B."/>
            <person name="Morin E."/>
            <person name="Kohler A."/>
            <person name="Barry K."/>
            <person name="LaButti K."/>
            <person name="Morin E."/>
            <person name="Salamov A."/>
            <person name="Lipzen A."/>
            <person name="Mereny Z."/>
            <person name="Hegedus B."/>
            <person name="Baldrian P."/>
            <person name="Stursova M."/>
            <person name="Weitz H."/>
            <person name="Taylor A."/>
            <person name="Grigoriev I.V."/>
            <person name="Nagy L.G."/>
            <person name="Martin F."/>
            <person name="Kauserud H."/>
        </authorList>
    </citation>
    <scope>NUCLEOTIDE SEQUENCE</scope>
    <source>
        <strain evidence="13">CBHHK188m</strain>
    </source>
</reference>
<evidence type="ECO:0000256" key="9">
    <source>
        <dbReference type="ARBA" id="ARBA00023204"/>
    </source>
</evidence>
<evidence type="ECO:0000256" key="11">
    <source>
        <dbReference type="SAM" id="MobiDB-lite"/>
    </source>
</evidence>
<dbReference type="EMBL" id="JARJLG010000020">
    <property type="protein sequence ID" value="KAJ7772055.1"/>
    <property type="molecule type" value="Genomic_DNA"/>
</dbReference>
<dbReference type="GO" id="GO:0070260">
    <property type="term" value="F:5'-tyrosyl-DNA phosphodiesterase activity"/>
    <property type="evidence" value="ECO:0007669"/>
    <property type="project" value="TreeGrafter"/>
</dbReference>
<dbReference type="SUPFAM" id="SSF56219">
    <property type="entry name" value="DNase I-like"/>
    <property type="match status" value="1"/>
</dbReference>
<evidence type="ECO:0000256" key="1">
    <source>
        <dbReference type="ARBA" id="ARBA00001936"/>
    </source>
</evidence>
<keyword evidence="10" id="KW-0539">Nucleus</keyword>
<dbReference type="CDD" id="cd09080">
    <property type="entry name" value="TDP2"/>
    <property type="match status" value="1"/>
</dbReference>
<protein>
    <submittedName>
        <fullName evidence="13">Endonuclease/exonuclease/phosphatase</fullName>
    </submittedName>
</protein>
<name>A0AAD7JU78_9AGAR</name>
<keyword evidence="8" id="KW-0460">Magnesium</keyword>
<keyword evidence="9" id="KW-0234">DNA repair</keyword>
<evidence type="ECO:0000256" key="10">
    <source>
        <dbReference type="ARBA" id="ARBA00023242"/>
    </source>
</evidence>
<dbReference type="GO" id="GO:0004519">
    <property type="term" value="F:endonuclease activity"/>
    <property type="evidence" value="ECO:0007669"/>
    <property type="project" value="UniProtKB-KW"/>
</dbReference>
<keyword evidence="7" id="KW-0378">Hydrolase</keyword>
<dbReference type="AlphaFoldDB" id="A0AAD7JU78"/>
<evidence type="ECO:0000259" key="12">
    <source>
        <dbReference type="Pfam" id="PF03372"/>
    </source>
</evidence>
<evidence type="ECO:0000256" key="2">
    <source>
        <dbReference type="ARBA" id="ARBA00001946"/>
    </source>
</evidence>